<dbReference type="InterPro" id="IPR051091">
    <property type="entry name" value="O-Glucosyltr/Glycosyltrsf_90"/>
</dbReference>
<dbReference type="EMBL" id="CAUYUJ010014263">
    <property type="protein sequence ID" value="CAK0839028.1"/>
    <property type="molecule type" value="Genomic_DNA"/>
</dbReference>
<organism evidence="2 3">
    <name type="scientific">Prorocentrum cordatum</name>
    <dbReference type="NCBI Taxonomy" id="2364126"/>
    <lineage>
        <taxon>Eukaryota</taxon>
        <taxon>Sar</taxon>
        <taxon>Alveolata</taxon>
        <taxon>Dinophyceae</taxon>
        <taxon>Prorocentrales</taxon>
        <taxon>Prorocentraceae</taxon>
        <taxon>Prorocentrum</taxon>
    </lineage>
</organism>
<reference evidence="2" key="1">
    <citation type="submission" date="2023-10" db="EMBL/GenBank/DDBJ databases">
        <authorList>
            <person name="Chen Y."/>
            <person name="Shah S."/>
            <person name="Dougan E. K."/>
            <person name="Thang M."/>
            <person name="Chan C."/>
        </authorList>
    </citation>
    <scope>NUCLEOTIDE SEQUENCE [LARGE SCALE GENOMIC DNA]</scope>
</reference>
<dbReference type="PANTHER" id="PTHR12203">
    <property type="entry name" value="KDEL LYS-ASP-GLU-LEU CONTAINING - RELATED"/>
    <property type="match status" value="1"/>
</dbReference>
<comment type="caution">
    <text evidence="2">The sequence shown here is derived from an EMBL/GenBank/DDBJ whole genome shotgun (WGS) entry which is preliminary data.</text>
</comment>
<evidence type="ECO:0000256" key="1">
    <source>
        <dbReference type="SAM" id="MobiDB-lite"/>
    </source>
</evidence>
<sequence>MPGNPGCFDGAYTFDLCCDTAAHGPQGNTECWLGDFTFGRCCGLLDPPAQDPAAEGPAWTSAECWAGPEALLRASGIPGAQAALTSLDALEGFCCGLQHNPLCWSDRAELLVRDGATDEPLGFTEQYARCCFARAQRGAIEHCDFTESAFGTLLQTVNKVLHVLRELAPLPPADFFVHADEALCMDWAGSGAGFELPVPVLAQAKPRSGCPAGLLMLRAVTAAGMVRMKSCTSANHRAPGCPEMPWWATLSLDWSRRTAGQVMSQGLEVPWGRRAATLFWRGSDTGCLLPGGCAAPSAPGPTVCSCSDWSATYRAVDAKFTKDSVHAECRPAYLQSDLHVDQLVPPSGHLEYKYLMYVDVFSSSIVVLGSHVLAVADGGCGDAPDLAASGVAGSRPAPPRALLARAGGDLGDLVDVLEWARGHDLECEGIAAEARRFARSELSLDASLFYIHRLLGAYAGLFGPRGAEGRPPAARPPPQPRGGPGGRGDPACWGSGFTPALCCDLGRGPRGDEACWGAGFTFERCCVGPAPSGATMG</sequence>
<feature type="region of interest" description="Disordered" evidence="1">
    <location>
        <begin position="467"/>
        <end position="490"/>
    </location>
</feature>
<name>A0ABN9T238_9DINO</name>
<protein>
    <recommendedName>
        <fullName evidence="4">Protein xylosyltransferase</fullName>
    </recommendedName>
</protein>
<proteinExistence type="predicted"/>
<gene>
    <name evidence="2" type="ORF">PCOR1329_LOCUS34819</name>
</gene>
<evidence type="ECO:0008006" key="4">
    <source>
        <dbReference type="Google" id="ProtNLM"/>
    </source>
</evidence>
<keyword evidence="3" id="KW-1185">Reference proteome</keyword>
<accession>A0ABN9T238</accession>
<dbReference type="Proteomes" id="UP001189429">
    <property type="component" value="Unassembled WGS sequence"/>
</dbReference>
<dbReference type="PANTHER" id="PTHR12203:SF35">
    <property type="entry name" value="PROTEIN O-GLUCOSYLTRANSFERASE 1"/>
    <property type="match status" value="1"/>
</dbReference>
<evidence type="ECO:0000313" key="2">
    <source>
        <dbReference type="EMBL" id="CAK0839028.1"/>
    </source>
</evidence>
<evidence type="ECO:0000313" key="3">
    <source>
        <dbReference type="Proteomes" id="UP001189429"/>
    </source>
</evidence>